<evidence type="ECO:0000313" key="3">
    <source>
        <dbReference type="EMBL" id="CAF4260381.1"/>
    </source>
</evidence>
<reference evidence="2" key="1">
    <citation type="submission" date="2021-02" db="EMBL/GenBank/DDBJ databases">
        <authorList>
            <person name="Nowell W R."/>
        </authorList>
    </citation>
    <scope>NUCLEOTIDE SEQUENCE</scope>
</reference>
<protein>
    <submittedName>
        <fullName evidence="2">Uncharacterized protein</fullName>
    </submittedName>
</protein>
<dbReference type="EMBL" id="CAJNOQ010015994">
    <property type="protein sequence ID" value="CAF1372479.1"/>
    <property type="molecule type" value="Genomic_DNA"/>
</dbReference>
<organism evidence="2 4">
    <name type="scientific">Didymodactylos carnosus</name>
    <dbReference type="NCBI Taxonomy" id="1234261"/>
    <lineage>
        <taxon>Eukaryota</taxon>
        <taxon>Metazoa</taxon>
        <taxon>Spiralia</taxon>
        <taxon>Gnathifera</taxon>
        <taxon>Rotifera</taxon>
        <taxon>Eurotatoria</taxon>
        <taxon>Bdelloidea</taxon>
        <taxon>Philodinida</taxon>
        <taxon>Philodinidae</taxon>
        <taxon>Didymodactylos</taxon>
    </lineage>
</organism>
<dbReference type="AlphaFoldDB" id="A0A815IT28"/>
<keyword evidence="4" id="KW-1185">Reference proteome</keyword>
<evidence type="ECO:0000313" key="2">
    <source>
        <dbReference type="EMBL" id="CAF1372479.1"/>
    </source>
</evidence>
<gene>
    <name evidence="2" type="ORF">GPM918_LOCUS31925</name>
    <name evidence="3" type="ORF">SRO942_LOCUS32585</name>
</gene>
<dbReference type="EMBL" id="CAJOBC010076517">
    <property type="protein sequence ID" value="CAF4260381.1"/>
    <property type="molecule type" value="Genomic_DNA"/>
</dbReference>
<accession>A0A815IT28</accession>
<name>A0A815IT28_9BILA</name>
<sequence length="399" mass="45153">MANVQVSMAQTALLKDGMILLGAQLNETNKVVNSIIERSNRQQGDIQAINESLLYLAGRVDRLESRVEHNILYTAINDMIQNKLTLKFVAPTEFDELIQTIVRFASMENTTFPTEIPLTSAITQLLIAQQLTFIPWPLYSATRPSNRQIGTYLLLFGKAKEIMRKKFDEYTDIINNINMYDSFLSTMYDAFTLIIAEKQATAVTKLMNYYNNPKQCLADYGEDINFEQIKKVELYLDTPSQKDTVSAANPSKTVLLTPRKIVASSYLTGVKRIKAVIVKDVFFKLQQAGFGKFETGNPHGSASLYFHKDTVDTAQFSEISKLETRLRQLQVPLKAYVDSLKMENIVFEASRKRPSQTTTEKGSKSPTLVIPEEEEDEHERIVTAGGQEFVTKKARKTTK</sequence>
<evidence type="ECO:0000256" key="1">
    <source>
        <dbReference type="SAM" id="MobiDB-lite"/>
    </source>
</evidence>
<dbReference type="Proteomes" id="UP000663829">
    <property type="component" value="Unassembled WGS sequence"/>
</dbReference>
<feature type="region of interest" description="Disordered" evidence="1">
    <location>
        <begin position="350"/>
        <end position="380"/>
    </location>
</feature>
<comment type="caution">
    <text evidence="2">The sequence shown here is derived from an EMBL/GenBank/DDBJ whole genome shotgun (WGS) entry which is preliminary data.</text>
</comment>
<evidence type="ECO:0000313" key="4">
    <source>
        <dbReference type="Proteomes" id="UP000663829"/>
    </source>
</evidence>
<dbReference type="Proteomes" id="UP000681722">
    <property type="component" value="Unassembled WGS sequence"/>
</dbReference>
<feature type="compositionally biased region" description="Polar residues" evidence="1">
    <location>
        <begin position="355"/>
        <end position="366"/>
    </location>
</feature>
<proteinExistence type="predicted"/>